<dbReference type="EMBL" id="OC871820">
    <property type="protein sequence ID" value="CAD7635600.1"/>
    <property type="molecule type" value="Genomic_DNA"/>
</dbReference>
<keyword evidence="4 5" id="KW-0472">Membrane</keyword>
<evidence type="ECO:0000256" key="1">
    <source>
        <dbReference type="ARBA" id="ARBA00004141"/>
    </source>
</evidence>
<dbReference type="PANTHER" id="PTHR12101">
    <property type="entry name" value="POPEYE DOMAIN CONTAINING PROTEIN"/>
    <property type="match status" value="1"/>
</dbReference>
<dbReference type="AlphaFoldDB" id="A0A7R9Q7R6"/>
<dbReference type="InterPro" id="IPR055272">
    <property type="entry name" value="POPDC1-3_dom"/>
</dbReference>
<reference evidence="7" key="1">
    <citation type="submission" date="2020-11" db="EMBL/GenBank/DDBJ databases">
        <authorList>
            <person name="Tran Van P."/>
        </authorList>
    </citation>
    <scope>NUCLEOTIDE SEQUENCE</scope>
</reference>
<feature type="domain" description="POPDC1-3" evidence="6">
    <location>
        <begin position="41"/>
        <end position="185"/>
    </location>
</feature>
<dbReference type="GO" id="GO:0030552">
    <property type="term" value="F:cAMP binding"/>
    <property type="evidence" value="ECO:0007669"/>
    <property type="project" value="TreeGrafter"/>
</dbReference>
<dbReference type="OrthoDB" id="425611at2759"/>
<dbReference type="Pfam" id="PF04831">
    <property type="entry name" value="POPDC1-3"/>
    <property type="match status" value="1"/>
</dbReference>
<accession>A0A7R9Q7R6</accession>
<evidence type="ECO:0000313" key="8">
    <source>
        <dbReference type="Proteomes" id="UP000759131"/>
    </source>
</evidence>
<evidence type="ECO:0000313" key="7">
    <source>
        <dbReference type="EMBL" id="CAD7635600.1"/>
    </source>
</evidence>
<feature type="transmembrane region" description="Helical" evidence="5">
    <location>
        <begin position="71"/>
        <end position="97"/>
    </location>
</feature>
<dbReference type="GO" id="GO:0042391">
    <property type="term" value="P:regulation of membrane potential"/>
    <property type="evidence" value="ECO:0007669"/>
    <property type="project" value="TreeGrafter"/>
</dbReference>
<evidence type="ECO:0000259" key="6">
    <source>
        <dbReference type="Pfam" id="PF04831"/>
    </source>
</evidence>
<evidence type="ECO:0000256" key="5">
    <source>
        <dbReference type="SAM" id="Phobius"/>
    </source>
</evidence>
<dbReference type="GO" id="GO:0007507">
    <property type="term" value="P:heart development"/>
    <property type="evidence" value="ECO:0007669"/>
    <property type="project" value="TreeGrafter"/>
</dbReference>
<name>A0A7R9Q7R6_9ACAR</name>
<keyword evidence="2 5" id="KW-0812">Transmembrane</keyword>
<protein>
    <recommendedName>
        <fullName evidence="6">POPDC1-3 domain-containing protein</fullName>
    </recommendedName>
</protein>
<dbReference type="Proteomes" id="UP000759131">
    <property type="component" value="Unassembled WGS sequence"/>
</dbReference>
<evidence type="ECO:0000256" key="3">
    <source>
        <dbReference type="ARBA" id="ARBA00022989"/>
    </source>
</evidence>
<dbReference type="GO" id="GO:0051146">
    <property type="term" value="P:striated muscle cell differentiation"/>
    <property type="evidence" value="ECO:0007669"/>
    <property type="project" value="TreeGrafter"/>
</dbReference>
<evidence type="ECO:0000256" key="4">
    <source>
        <dbReference type="ARBA" id="ARBA00023136"/>
    </source>
</evidence>
<dbReference type="GO" id="GO:0042383">
    <property type="term" value="C:sarcolemma"/>
    <property type="evidence" value="ECO:0007669"/>
    <property type="project" value="TreeGrafter"/>
</dbReference>
<dbReference type="EMBL" id="CAJPIZ010017245">
    <property type="protein sequence ID" value="CAG2116030.1"/>
    <property type="molecule type" value="Genomic_DNA"/>
</dbReference>
<proteinExistence type="predicted"/>
<keyword evidence="8" id="KW-1185">Reference proteome</keyword>
<organism evidence="7">
    <name type="scientific">Medioppia subpectinata</name>
    <dbReference type="NCBI Taxonomy" id="1979941"/>
    <lineage>
        <taxon>Eukaryota</taxon>
        <taxon>Metazoa</taxon>
        <taxon>Ecdysozoa</taxon>
        <taxon>Arthropoda</taxon>
        <taxon>Chelicerata</taxon>
        <taxon>Arachnida</taxon>
        <taxon>Acari</taxon>
        <taxon>Acariformes</taxon>
        <taxon>Sarcoptiformes</taxon>
        <taxon>Oribatida</taxon>
        <taxon>Brachypylina</taxon>
        <taxon>Oppioidea</taxon>
        <taxon>Oppiidae</taxon>
        <taxon>Medioppia</taxon>
    </lineage>
</organism>
<dbReference type="PANTHER" id="PTHR12101:SF30">
    <property type="entry name" value="POPEYE DOMAIN-CONTAINING PROTEIN 3-LIKE PROTEIN"/>
    <property type="match status" value="1"/>
</dbReference>
<sequence length="290" mass="32463">MFVHIMENICSILKPLVAGVLNIGVNTTTEPLKDCVEVPAHHLLFQIANICFVLSYAIPNGKYCILFMHSMLAFGCLLAAVWSWSFICGSGMIGWYFTVNVISGNHFLHCIESKQFLDSPEFESSKSGTEEKFKVSLIAATSCRYIFWQRQSLEYLLIKQQFLANVLSLILSRDITNKLYAMNEKIVADKGSQLDIRLPIIITSLCNSGSSVGSHEQRGESPTTSRMPFRERIASPVMFFKGARSKSLQTNSLGLAVNTSPRMISRPPKLSPKKDFIDLKHISEEINSDL</sequence>
<keyword evidence="3 5" id="KW-1133">Transmembrane helix</keyword>
<evidence type="ECO:0000256" key="2">
    <source>
        <dbReference type="ARBA" id="ARBA00022692"/>
    </source>
</evidence>
<comment type="subcellular location">
    <subcellularLocation>
        <location evidence="1">Membrane</location>
        <topology evidence="1">Multi-pass membrane protein</topology>
    </subcellularLocation>
</comment>
<gene>
    <name evidence="7" type="ORF">OSB1V03_LOCUS15991</name>
</gene>
<dbReference type="InterPro" id="IPR006916">
    <property type="entry name" value="POPDC1-3"/>
</dbReference>